<feature type="transmembrane region" description="Helical" evidence="1">
    <location>
        <begin position="426"/>
        <end position="443"/>
    </location>
</feature>
<reference evidence="2 3" key="1">
    <citation type="submission" date="2024-05" db="EMBL/GenBank/DDBJ databases">
        <authorList>
            <person name="Duchaud E."/>
        </authorList>
    </citation>
    <scope>NUCLEOTIDE SEQUENCE [LARGE SCALE GENOMIC DNA]</scope>
    <source>
        <strain evidence="2">Ena-SAMPLE-TAB-13-05-2024-13:56:06:370-140309</strain>
    </source>
</reference>
<protein>
    <recommendedName>
        <fullName evidence="4">Pentapeptide repeat-containing protein</fullName>
    </recommendedName>
</protein>
<dbReference type="Pfam" id="PF13576">
    <property type="entry name" value="Pentapeptide_3"/>
    <property type="match status" value="1"/>
</dbReference>
<gene>
    <name evidence="2" type="ORF">TD3509T_1925</name>
</gene>
<keyword evidence="1" id="KW-1133">Transmembrane helix</keyword>
<keyword evidence="1" id="KW-0472">Membrane</keyword>
<feature type="transmembrane region" description="Helical" evidence="1">
    <location>
        <begin position="342"/>
        <end position="360"/>
    </location>
</feature>
<organism evidence="2 3">
    <name type="scientific">Tenacibaculum dicentrarchi</name>
    <dbReference type="NCBI Taxonomy" id="669041"/>
    <lineage>
        <taxon>Bacteria</taxon>
        <taxon>Pseudomonadati</taxon>
        <taxon>Bacteroidota</taxon>
        <taxon>Flavobacteriia</taxon>
        <taxon>Flavobacteriales</taxon>
        <taxon>Flavobacteriaceae</taxon>
        <taxon>Tenacibaculum</taxon>
    </lineage>
</organism>
<evidence type="ECO:0000256" key="1">
    <source>
        <dbReference type="SAM" id="Phobius"/>
    </source>
</evidence>
<dbReference type="EMBL" id="OZ038524">
    <property type="protein sequence ID" value="CAL2085677.1"/>
    <property type="molecule type" value="Genomic_DNA"/>
</dbReference>
<accession>A0ABM9P0K1</accession>
<dbReference type="Proteomes" id="UP001497514">
    <property type="component" value="Chromosome"/>
</dbReference>
<evidence type="ECO:0000313" key="2">
    <source>
        <dbReference type="EMBL" id="CAL2085677.1"/>
    </source>
</evidence>
<keyword evidence="1" id="KW-0812">Transmembrane</keyword>
<feature type="transmembrane region" description="Helical" evidence="1">
    <location>
        <begin position="367"/>
        <end position="385"/>
    </location>
</feature>
<dbReference type="Gene3D" id="2.160.20.80">
    <property type="entry name" value="E3 ubiquitin-protein ligase SopA"/>
    <property type="match status" value="1"/>
</dbReference>
<keyword evidence="3" id="KW-1185">Reference proteome</keyword>
<dbReference type="RefSeq" id="WP_101903017.1">
    <property type="nucleotide sequence ID" value="NZ_OZ038524.1"/>
</dbReference>
<dbReference type="InterPro" id="IPR001646">
    <property type="entry name" value="5peptide_repeat"/>
</dbReference>
<evidence type="ECO:0008006" key="4">
    <source>
        <dbReference type="Google" id="ProtNLM"/>
    </source>
</evidence>
<evidence type="ECO:0000313" key="3">
    <source>
        <dbReference type="Proteomes" id="UP001497514"/>
    </source>
</evidence>
<sequence>MLSEKMLKYFLTTKYEDVGAEQYQFLLDNYFTQPKDDWYEEKDINGRKEKIWDKTKVARFWMLIREHAMKFGIENKKFDFSKFVFPDFEKSDYKENKDGTSRFTKNFWNRGESKEFSEDVEFSSTKFLGEADFSGTLFKKKVGFNAVFFEKANFKEAKFSKEANFSFSKFSGKSIFSYSKFLSETDICEVTFSGEAEFNKTKFLAPTNFQFTFFLENISFISTNFLEKCSFWGINFTNKTIFRGVNLKNAIFGQSDITEVKFKNCIWNENSSRIILNYEKGLGFEDDSNYKELEDLYRQLKVNFDNSKNWELSGKAYVSEMEMRRKIYQNEFLINIKSFHPIKAFIGLINWFLFIFYKVFGGYTQNYILPFLWLSLLFTVFLLVYSDYCFFQEYCECNFKPWKEAIDASFPFFKSDKNSQHLKWNYFQKISSSILLIFFILALRKRFRQ</sequence>
<proteinExistence type="predicted"/>
<dbReference type="SUPFAM" id="SSF141571">
    <property type="entry name" value="Pentapeptide repeat-like"/>
    <property type="match status" value="1"/>
</dbReference>
<name>A0ABM9P0K1_9FLAO</name>